<dbReference type="PANTHER" id="PTHR31302">
    <property type="entry name" value="TRANSMEMBRANE PROTEIN WITH METALLOPHOSPHOESTERASE DOMAIN-RELATED"/>
    <property type="match status" value="1"/>
</dbReference>
<evidence type="ECO:0000313" key="2">
    <source>
        <dbReference type="EMBL" id="KJY62740.1"/>
    </source>
</evidence>
<dbReference type="InterPro" id="IPR029052">
    <property type="entry name" value="Metallo-depent_PP-like"/>
</dbReference>
<sequence length="418" mass="48195">MLQQWPFRHFKQPGLYTMTFLQQPYTLQVSAKSQILWPHVGDRFYYRLASRSCWQTINLAPRSFVQAYLQQWTTRVQALLPPQSVTLGLITDTHMKFVNSRSYYGLNGLQHLIEWLELPQLLPLDLIAHLGDIVDGSDEPLTDQQLLWQASRRLEKQACPYFIVKGNHDDHDKYDEHTAQHLPTFQAQTFSKTMWQPMQQQTAITTTAMAGVGYFDKGLVRLIFLNTSDVSFQTDAHGRRRYDHKKVLALRQQQLQALVDLLTATTAPLVIILGHANLVNSRGQNALQYNGKVAHDLMKAYNQGLKGQVKAHYADSEFNVDLAFDFRQHPTSRIGAYLCGHQHVETQYLVDGIQYILLNVSALMGKKHFLTTKYNRAWERQYGTLQEFAGYVLNIDPQKRLLNLWGYGAASPWRQFKI</sequence>
<protein>
    <recommendedName>
        <fullName evidence="1">Calcineurin-like phosphoesterase domain-containing protein</fullName>
    </recommendedName>
</protein>
<comment type="caution">
    <text evidence="2">The sequence shown here is derived from an EMBL/GenBank/DDBJ whole genome shotgun (WGS) entry which is preliminary data.</text>
</comment>
<dbReference type="Gene3D" id="3.60.21.10">
    <property type="match status" value="1"/>
</dbReference>
<name>A0A0F4LVU4_9LACO</name>
<dbReference type="OrthoDB" id="2323337at2"/>
<dbReference type="InterPro" id="IPR004843">
    <property type="entry name" value="Calcineurin-like_PHP"/>
</dbReference>
<gene>
    <name evidence="2" type="ORF">JG30_01880</name>
</gene>
<dbReference type="Proteomes" id="UP000033558">
    <property type="component" value="Unassembled WGS sequence"/>
</dbReference>
<dbReference type="AlphaFoldDB" id="A0A0F4LVU4"/>
<dbReference type="InterPro" id="IPR051158">
    <property type="entry name" value="Metallophosphoesterase_sf"/>
</dbReference>
<reference evidence="2 3" key="1">
    <citation type="submission" date="2015-01" db="EMBL/GenBank/DDBJ databases">
        <title>Comparative genomics of the lactic acid bacteria isolated from the honey bee gut.</title>
        <authorList>
            <person name="Ellegaard K.M."/>
            <person name="Tamarit D."/>
            <person name="Javelind E."/>
            <person name="Olofsson T."/>
            <person name="Andersson S.G."/>
            <person name="Vasquez A."/>
        </authorList>
    </citation>
    <scope>NUCLEOTIDE SEQUENCE [LARGE SCALE GENOMIC DNA]</scope>
    <source>
        <strain evidence="2 3">Bin4</strain>
    </source>
</reference>
<dbReference type="EMBL" id="JXJQ01000003">
    <property type="protein sequence ID" value="KJY62740.1"/>
    <property type="molecule type" value="Genomic_DNA"/>
</dbReference>
<dbReference type="SUPFAM" id="SSF56300">
    <property type="entry name" value="Metallo-dependent phosphatases"/>
    <property type="match status" value="1"/>
</dbReference>
<proteinExistence type="predicted"/>
<dbReference type="RefSeq" id="WP_052725146.1">
    <property type="nucleotide sequence ID" value="NZ_JBHSZT010000003.1"/>
</dbReference>
<dbReference type="PATRIC" id="fig|1218492.5.peg.301"/>
<evidence type="ECO:0000313" key="3">
    <source>
        <dbReference type="Proteomes" id="UP000033558"/>
    </source>
</evidence>
<accession>A0A0F4LVU4</accession>
<dbReference type="HOGENOM" id="CLU_679328_0_0_9"/>
<feature type="domain" description="Calcineurin-like phosphoesterase" evidence="1">
    <location>
        <begin position="87"/>
        <end position="344"/>
    </location>
</feature>
<dbReference type="Pfam" id="PF00149">
    <property type="entry name" value="Metallophos"/>
    <property type="match status" value="1"/>
</dbReference>
<evidence type="ECO:0000259" key="1">
    <source>
        <dbReference type="Pfam" id="PF00149"/>
    </source>
</evidence>
<dbReference type="PANTHER" id="PTHR31302:SF0">
    <property type="entry name" value="TRANSMEMBRANE PROTEIN WITH METALLOPHOSPHOESTERASE DOMAIN"/>
    <property type="match status" value="1"/>
</dbReference>
<organism evidence="2 3">
    <name type="scientific">Bombilactobacillus mellifer</name>
    <dbReference type="NCBI Taxonomy" id="1218492"/>
    <lineage>
        <taxon>Bacteria</taxon>
        <taxon>Bacillati</taxon>
        <taxon>Bacillota</taxon>
        <taxon>Bacilli</taxon>
        <taxon>Lactobacillales</taxon>
        <taxon>Lactobacillaceae</taxon>
        <taxon>Bombilactobacillus</taxon>
    </lineage>
</organism>
<keyword evidence="3" id="KW-1185">Reference proteome</keyword>
<dbReference type="GO" id="GO:0016787">
    <property type="term" value="F:hydrolase activity"/>
    <property type="evidence" value="ECO:0007669"/>
    <property type="project" value="InterPro"/>
</dbReference>
<dbReference type="STRING" id="1218492.JG30_01880"/>